<proteinExistence type="predicted"/>
<sequence length="571" mass="63355">MESIATVGYASQILAALQDGIAAHQRISAPKHGLSEQDMKAITHRLQANSSHFETEIESGVSPESPVAAIAHDSAQVLNDVAAQITSMHVEGQTKKSMLGRLKLTKKPSSTDLKRINGMKMRLEEPILRLDELLPPLVKDAEGFLEEHISLNPVDPVQMKTLYSAAASMRAALCYEAKSSAASAAIQSLAPQIEALIAKLQQTAALNALKFAKIYERFDSITTAEANTYAWLLPRDADDARDLTPPLSQHLVHAKKSFLDWLRAGSGFFYTSGKPGAGKSTLMKFICRHQLFHDCASQWAGDAILVVGRFFFWKPGQTEQKSISGMLRGLLYSILETQPHLASVALPTFCDSLITDTVHRISDADVQGAFQNMLEAFSSSKRHAFMLVIDGLDEFDGDHGELLTLMQSWVLRYPSTIKICVSSREYGIFEDFFKDYPKLRLHELTRDDMALLIASRFSTSKAFAKLPGRDLESITPLITERAEGVFLWVILAISAVEDGMEAGDIKTANELEGCVKRFPSELDDLLLHLHKSVSEFNRPSKSPAFYNRARAILAWDSWILCSSMRRRRHGT</sequence>
<dbReference type="Proteomes" id="UP001143910">
    <property type="component" value="Unassembled WGS sequence"/>
</dbReference>
<reference evidence="1" key="1">
    <citation type="submission" date="2022-08" db="EMBL/GenBank/DDBJ databases">
        <title>Genome Sequence of Lecanicillium fungicola.</title>
        <authorList>
            <person name="Buettner E."/>
        </authorList>
    </citation>
    <scope>NUCLEOTIDE SEQUENCE</scope>
    <source>
        <strain evidence="1">Babe33</strain>
    </source>
</reference>
<keyword evidence="2" id="KW-1185">Reference proteome</keyword>
<evidence type="ECO:0000313" key="2">
    <source>
        <dbReference type="Proteomes" id="UP001143910"/>
    </source>
</evidence>
<gene>
    <name evidence="1" type="ORF">NQ176_g4160</name>
</gene>
<accession>A0ACC1NFH9</accession>
<protein>
    <submittedName>
        <fullName evidence="1">Uncharacterized protein</fullName>
    </submittedName>
</protein>
<comment type="caution">
    <text evidence="1">The sequence shown here is derived from an EMBL/GenBank/DDBJ whole genome shotgun (WGS) entry which is preliminary data.</text>
</comment>
<organism evidence="1 2">
    <name type="scientific">Zarea fungicola</name>
    <dbReference type="NCBI Taxonomy" id="93591"/>
    <lineage>
        <taxon>Eukaryota</taxon>
        <taxon>Fungi</taxon>
        <taxon>Dikarya</taxon>
        <taxon>Ascomycota</taxon>
        <taxon>Pezizomycotina</taxon>
        <taxon>Sordariomycetes</taxon>
        <taxon>Hypocreomycetidae</taxon>
        <taxon>Hypocreales</taxon>
        <taxon>Cordycipitaceae</taxon>
        <taxon>Zarea</taxon>
    </lineage>
</organism>
<evidence type="ECO:0000313" key="1">
    <source>
        <dbReference type="EMBL" id="KAJ2977819.1"/>
    </source>
</evidence>
<name>A0ACC1NFH9_9HYPO</name>
<dbReference type="EMBL" id="JANJQO010000435">
    <property type="protein sequence ID" value="KAJ2977819.1"/>
    <property type="molecule type" value="Genomic_DNA"/>
</dbReference>